<dbReference type="Proteomes" id="UP000011086">
    <property type="component" value="Unassembled WGS sequence"/>
</dbReference>
<gene>
    <name evidence="1" type="ORF">OOU_Y34scaffold00238g1</name>
</gene>
<dbReference type="EMBL" id="JH793105">
    <property type="protein sequence ID" value="ELQ42067.1"/>
    <property type="molecule type" value="Genomic_DNA"/>
</dbReference>
<name>A0AA97PPG0_PYRO3</name>
<feature type="non-terminal residue" evidence="1">
    <location>
        <position position="1"/>
    </location>
</feature>
<accession>A0AA97PPG0</accession>
<dbReference type="AlphaFoldDB" id="A0AA97PPG0"/>
<protein>
    <submittedName>
        <fullName evidence="1">Uncharacterized protein</fullName>
    </submittedName>
</protein>
<sequence>RLGFRFVQVYFGYNKGFFIATEIIIYAGLYKTFIT</sequence>
<evidence type="ECO:0000313" key="1">
    <source>
        <dbReference type="EMBL" id="ELQ42067.1"/>
    </source>
</evidence>
<reference evidence="1" key="1">
    <citation type="journal article" date="2012" name="PLoS Genet.">
        <title>Comparative analysis of the genomes of two field isolates of the rice blast fungus Magnaporthe oryzae.</title>
        <authorList>
            <person name="Xue M."/>
            <person name="Yang J."/>
            <person name="Li Z."/>
            <person name="Hu S."/>
            <person name="Yao N."/>
            <person name="Dean R.A."/>
            <person name="Zhao W."/>
            <person name="Shen M."/>
            <person name="Zhang H."/>
            <person name="Li C."/>
            <person name="Liu L."/>
            <person name="Cao L."/>
            <person name="Xu X."/>
            <person name="Xing Y."/>
            <person name="Hsiang T."/>
            <person name="Zhang Z."/>
            <person name="Xu J.R."/>
            <person name="Peng Y.L."/>
        </authorList>
    </citation>
    <scope>NUCLEOTIDE SEQUENCE</scope>
    <source>
        <strain evidence="1">Y34</strain>
    </source>
</reference>
<organism evidence="1">
    <name type="scientific">Pyricularia oryzae (strain Y34)</name>
    <name type="common">Rice blast fungus</name>
    <name type="synonym">Magnaporthe oryzae</name>
    <dbReference type="NCBI Taxonomy" id="1143189"/>
    <lineage>
        <taxon>Eukaryota</taxon>
        <taxon>Fungi</taxon>
        <taxon>Dikarya</taxon>
        <taxon>Ascomycota</taxon>
        <taxon>Pezizomycotina</taxon>
        <taxon>Sordariomycetes</taxon>
        <taxon>Sordariomycetidae</taxon>
        <taxon>Magnaporthales</taxon>
        <taxon>Pyriculariaceae</taxon>
        <taxon>Pyricularia</taxon>
    </lineage>
</organism>
<proteinExistence type="predicted"/>